<feature type="compositionally biased region" description="Low complexity" evidence="1">
    <location>
        <begin position="246"/>
        <end position="255"/>
    </location>
</feature>
<gene>
    <name evidence="4" type="ORF">BOX15_Mlig023101g2</name>
    <name evidence="3" type="ORF">BOX15_Mlig023101g3</name>
</gene>
<dbReference type="SUPFAM" id="SSF140383">
    <property type="entry name" value="BSD domain-like"/>
    <property type="match status" value="1"/>
</dbReference>
<sequence length="401" mass="42567">MLSSVKNWWGAGATPAAAPTDNDEDAAHLANKKNLSEQETEPGVNVDANISGKETGQQKDPSKELLHTAKDLGSYIYTFGKRATTSVTSKAKQLAAAPNIVEEFDRQQKEFASSQSERRARAEAAVPPWVGYENEEQLREQILALSKDTRNFLRSPPQGASFSFDLESCSPVAMATLEVDDNLRKMRFELVPKRVKEAEFWRNYFYRVSLIRQSSQLSALARSNAAFSGSASAVAAAANAGGAAAADSASTSSDAGYEKVSPPPSSSSAYLQQQQLRSSPASSRDSPRAAIPGAADEDDDDNDGADCGDFASSELANQQPAALSSVERQQIGGGTAATAVGSAAGGEDADDWEGELQRELKEFELVNSEQTKSAAAAAGPAGEEDDELEREIMAQLASEGN</sequence>
<accession>A0A267DAA9</accession>
<feature type="region of interest" description="Disordered" evidence="1">
    <location>
        <begin position="1"/>
        <end position="64"/>
    </location>
</feature>
<dbReference type="Pfam" id="PF03909">
    <property type="entry name" value="BSD"/>
    <property type="match status" value="1"/>
</dbReference>
<proteinExistence type="predicted"/>
<dbReference type="AlphaFoldDB" id="A0A267DAA9"/>
<dbReference type="EMBL" id="NIVC01004973">
    <property type="protein sequence ID" value="PAA46238.1"/>
    <property type="molecule type" value="Genomic_DNA"/>
</dbReference>
<reference evidence="3 5" key="1">
    <citation type="submission" date="2017-06" db="EMBL/GenBank/DDBJ databases">
        <title>A platform for efficient transgenesis in Macrostomum lignano, a flatworm model organism for stem cell research.</title>
        <authorList>
            <person name="Berezikov E."/>
        </authorList>
    </citation>
    <scope>NUCLEOTIDE SEQUENCE [LARGE SCALE GENOMIC DNA]</scope>
    <source>
        <strain evidence="3">DV1</strain>
        <tissue evidence="3">Whole organism</tissue>
    </source>
</reference>
<dbReference type="PANTHER" id="PTHR16019">
    <property type="entry name" value="SYNAPSE-ASSOCIATED PROTEIN"/>
    <property type="match status" value="1"/>
</dbReference>
<feature type="domain" description="BSD" evidence="2">
    <location>
        <begin position="160"/>
        <end position="212"/>
    </location>
</feature>
<dbReference type="Proteomes" id="UP000215902">
    <property type="component" value="Unassembled WGS sequence"/>
</dbReference>
<feature type="compositionally biased region" description="Low complexity" evidence="1">
    <location>
        <begin position="277"/>
        <end position="294"/>
    </location>
</feature>
<dbReference type="InterPro" id="IPR035925">
    <property type="entry name" value="BSD_dom_sf"/>
</dbReference>
<dbReference type="GO" id="GO:0005794">
    <property type="term" value="C:Golgi apparatus"/>
    <property type="evidence" value="ECO:0007669"/>
    <property type="project" value="TreeGrafter"/>
</dbReference>
<evidence type="ECO:0000259" key="2">
    <source>
        <dbReference type="PROSITE" id="PS50858"/>
    </source>
</evidence>
<feature type="compositionally biased region" description="Low complexity" evidence="1">
    <location>
        <begin position="336"/>
        <end position="346"/>
    </location>
</feature>
<protein>
    <recommendedName>
        <fullName evidence="2">BSD domain-containing protein</fullName>
    </recommendedName>
</protein>
<dbReference type="GO" id="GO:0048172">
    <property type="term" value="P:regulation of short-term neuronal synaptic plasticity"/>
    <property type="evidence" value="ECO:0007669"/>
    <property type="project" value="TreeGrafter"/>
</dbReference>
<dbReference type="SMART" id="SM00751">
    <property type="entry name" value="BSD"/>
    <property type="match status" value="1"/>
</dbReference>
<dbReference type="EMBL" id="NIVC01001170">
    <property type="protein sequence ID" value="PAA71338.1"/>
    <property type="molecule type" value="Genomic_DNA"/>
</dbReference>
<dbReference type="STRING" id="282301.A0A267DAA9"/>
<feature type="compositionally biased region" description="Polar residues" evidence="1">
    <location>
        <begin position="314"/>
        <end position="328"/>
    </location>
</feature>
<comment type="caution">
    <text evidence="3">The sequence shown here is derived from an EMBL/GenBank/DDBJ whole genome shotgun (WGS) entry which is preliminary data.</text>
</comment>
<name>A0A267DAA9_9PLAT</name>
<evidence type="ECO:0000313" key="3">
    <source>
        <dbReference type="EMBL" id="PAA46238.1"/>
    </source>
</evidence>
<evidence type="ECO:0000313" key="4">
    <source>
        <dbReference type="EMBL" id="PAA71338.1"/>
    </source>
</evidence>
<keyword evidence="5" id="KW-1185">Reference proteome</keyword>
<feature type="region of interest" description="Disordered" evidence="1">
    <location>
        <begin position="246"/>
        <end position="387"/>
    </location>
</feature>
<feature type="compositionally biased region" description="Basic and acidic residues" evidence="1">
    <location>
        <begin position="355"/>
        <end position="364"/>
    </location>
</feature>
<dbReference type="OrthoDB" id="47923at2759"/>
<dbReference type="GO" id="GO:0038203">
    <property type="term" value="P:TORC2 signaling"/>
    <property type="evidence" value="ECO:0007669"/>
    <property type="project" value="TreeGrafter"/>
</dbReference>
<dbReference type="GO" id="GO:0005634">
    <property type="term" value="C:nucleus"/>
    <property type="evidence" value="ECO:0007669"/>
    <property type="project" value="TreeGrafter"/>
</dbReference>
<dbReference type="InterPro" id="IPR051494">
    <property type="entry name" value="BSD_domain-containing"/>
</dbReference>
<dbReference type="Gene3D" id="1.10.3970.10">
    <property type="entry name" value="BSD domain"/>
    <property type="match status" value="1"/>
</dbReference>
<feature type="compositionally biased region" description="Low complexity" evidence="1">
    <location>
        <begin position="7"/>
        <end position="20"/>
    </location>
</feature>
<evidence type="ECO:0000256" key="1">
    <source>
        <dbReference type="SAM" id="MobiDB-lite"/>
    </source>
</evidence>
<organism evidence="3 5">
    <name type="scientific">Macrostomum lignano</name>
    <dbReference type="NCBI Taxonomy" id="282301"/>
    <lineage>
        <taxon>Eukaryota</taxon>
        <taxon>Metazoa</taxon>
        <taxon>Spiralia</taxon>
        <taxon>Lophotrochozoa</taxon>
        <taxon>Platyhelminthes</taxon>
        <taxon>Rhabditophora</taxon>
        <taxon>Macrostomorpha</taxon>
        <taxon>Macrostomida</taxon>
        <taxon>Macrostomidae</taxon>
        <taxon>Macrostomum</taxon>
    </lineage>
</organism>
<dbReference type="PROSITE" id="PS50858">
    <property type="entry name" value="BSD"/>
    <property type="match status" value="1"/>
</dbReference>
<evidence type="ECO:0000313" key="5">
    <source>
        <dbReference type="Proteomes" id="UP000215902"/>
    </source>
</evidence>
<feature type="compositionally biased region" description="Acidic residues" evidence="1">
    <location>
        <begin position="295"/>
        <end position="306"/>
    </location>
</feature>
<dbReference type="InterPro" id="IPR005607">
    <property type="entry name" value="BSD_dom"/>
</dbReference>
<dbReference type="PANTHER" id="PTHR16019:SF6">
    <property type="entry name" value="SYNAPSE-ASSOCIATED PROTEIN 1"/>
    <property type="match status" value="1"/>
</dbReference>